<feature type="transmembrane region" description="Helical" evidence="6">
    <location>
        <begin position="318"/>
        <end position="345"/>
    </location>
</feature>
<dbReference type="InterPro" id="IPR005829">
    <property type="entry name" value="Sugar_transporter_CS"/>
</dbReference>
<feature type="transmembrane region" description="Helical" evidence="6">
    <location>
        <begin position="480"/>
        <end position="498"/>
    </location>
</feature>
<dbReference type="SUPFAM" id="SSF103473">
    <property type="entry name" value="MFS general substrate transporter"/>
    <property type="match status" value="1"/>
</dbReference>
<dbReference type="Pfam" id="PF00083">
    <property type="entry name" value="Sugar_tr"/>
    <property type="match status" value="1"/>
</dbReference>
<dbReference type="OrthoDB" id="2544694at2759"/>
<name>A0A6A5TC93_9PLEO</name>
<proteinExistence type="inferred from homology"/>
<feature type="transmembrane region" description="Helical" evidence="6">
    <location>
        <begin position="104"/>
        <end position="129"/>
    </location>
</feature>
<dbReference type="PANTHER" id="PTHR48022:SF2">
    <property type="entry name" value="PLASTIDIC GLUCOSE TRANSPORTER 4"/>
    <property type="match status" value="1"/>
</dbReference>
<evidence type="ECO:0000256" key="5">
    <source>
        <dbReference type="ARBA" id="ARBA00023136"/>
    </source>
</evidence>
<dbReference type="AlphaFoldDB" id="A0A6A5TC93"/>
<evidence type="ECO:0000256" key="2">
    <source>
        <dbReference type="ARBA" id="ARBA00010992"/>
    </source>
</evidence>
<dbReference type="GO" id="GO:0005351">
    <property type="term" value="F:carbohydrate:proton symporter activity"/>
    <property type="evidence" value="ECO:0007669"/>
    <property type="project" value="TreeGrafter"/>
</dbReference>
<dbReference type="FunFam" id="1.20.1250.20:FF:000078">
    <property type="entry name" value="MFS maltose transporter, putative"/>
    <property type="match status" value="1"/>
</dbReference>
<dbReference type="PROSITE" id="PS00217">
    <property type="entry name" value="SUGAR_TRANSPORT_2"/>
    <property type="match status" value="1"/>
</dbReference>
<keyword evidence="5 6" id="KW-0472">Membrane</keyword>
<protein>
    <submittedName>
        <fullName evidence="8">MFS general substrate transporter</fullName>
    </submittedName>
</protein>
<evidence type="ECO:0000256" key="3">
    <source>
        <dbReference type="ARBA" id="ARBA00022692"/>
    </source>
</evidence>
<evidence type="ECO:0000256" key="6">
    <source>
        <dbReference type="SAM" id="Phobius"/>
    </source>
</evidence>
<feature type="domain" description="Major facilitator superfamily (MFS) profile" evidence="7">
    <location>
        <begin position="61"/>
        <end position="502"/>
    </location>
</feature>
<feature type="transmembrane region" description="Helical" evidence="6">
    <location>
        <begin position="379"/>
        <end position="400"/>
    </location>
</feature>
<feature type="transmembrane region" description="Helical" evidence="6">
    <location>
        <begin position="196"/>
        <end position="215"/>
    </location>
</feature>
<dbReference type="Proteomes" id="UP000800035">
    <property type="component" value="Unassembled WGS sequence"/>
</dbReference>
<keyword evidence="4 6" id="KW-1133">Transmembrane helix</keyword>
<feature type="transmembrane region" description="Helical" evidence="6">
    <location>
        <begin position="406"/>
        <end position="433"/>
    </location>
</feature>
<evidence type="ECO:0000259" key="7">
    <source>
        <dbReference type="PROSITE" id="PS50850"/>
    </source>
</evidence>
<feature type="transmembrane region" description="Helical" evidence="6">
    <location>
        <begin position="445"/>
        <end position="468"/>
    </location>
</feature>
<dbReference type="PANTHER" id="PTHR48022">
    <property type="entry name" value="PLASTIDIC GLUCOSE TRANSPORTER 4"/>
    <property type="match status" value="1"/>
</dbReference>
<accession>A0A6A5TC93</accession>
<dbReference type="InterPro" id="IPR050360">
    <property type="entry name" value="MFS_Sugar_Transporters"/>
</dbReference>
<evidence type="ECO:0000313" key="8">
    <source>
        <dbReference type="EMBL" id="KAF1949814.1"/>
    </source>
</evidence>
<dbReference type="InterPro" id="IPR005828">
    <property type="entry name" value="MFS_sugar_transport-like"/>
</dbReference>
<sequence>MMAKDEKSPAQVVELRENVKEDELTRNDTVTNALAKGQGISGYESLTVWETIKAFKMNALLCCLASVSAATDGYQIALIGNLVANAGFIEQFGTVLNSDGKISMASSVLSTFNSLASVGQIIGMVTLPFLSSRFGRKAAMFYYWFLLALSVMVECIARNWQTWLIAKILGGIGVGCMQSTLPTYISEIAPTRVRGVYLMCYSVWWMTGQFFAPVALQVMTEQDPMDYLTVVYTQWGLIALMFLIYLGLPESPIWCIGRGQNERAKKMIRIIYRGSDMDIEDQFNLLALVVEHERSEVAGRTDKWWAIFKGVDGWRTLVACWTLVTQQFIGLGVFLSFASYFFLQAGIEDPFKVVCITSGINIAATVTFMYVADTWGRRNLACIGTTVCWVCNVVIGILGVTPQTKATNIVFIVFACFWNVGLMANASTGWGFIGEISSQRLRPYTAGFAAAASCVVGVVMSVLVPYMINETDWNWGLKTCWFFAGVGAPFTVGMWFIIPETAGRSHAELDELFERKVKPWQFSKATTATDQLLESQKKEESI</sequence>
<dbReference type="InterPro" id="IPR020846">
    <property type="entry name" value="MFS_dom"/>
</dbReference>
<evidence type="ECO:0000256" key="1">
    <source>
        <dbReference type="ARBA" id="ARBA00004141"/>
    </source>
</evidence>
<feature type="transmembrane region" description="Helical" evidence="6">
    <location>
        <begin position="141"/>
        <end position="160"/>
    </location>
</feature>
<evidence type="ECO:0000256" key="4">
    <source>
        <dbReference type="ARBA" id="ARBA00022989"/>
    </source>
</evidence>
<dbReference type="InterPro" id="IPR036259">
    <property type="entry name" value="MFS_trans_sf"/>
</dbReference>
<organism evidence="8 9">
    <name type="scientific">Byssothecium circinans</name>
    <dbReference type="NCBI Taxonomy" id="147558"/>
    <lineage>
        <taxon>Eukaryota</taxon>
        <taxon>Fungi</taxon>
        <taxon>Dikarya</taxon>
        <taxon>Ascomycota</taxon>
        <taxon>Pezizomycotina</taxon>
        <taxon>Dothideomycetes</taxon>
        <taxon>Pleosporomycetidae</taxon>
        <taxon>Pleosporales</taxon>
        <taxon>Massarineae</taxon>
        <taxon>Massarinaceae</taxon>
        <taxon>Byssothecium</taxon>
    </lineage>
</organism>
<comment type="similarity">
    <text evidence="2">Belongs to the major facilitator superfamily. Sugar transporter (TC 2.A.1.1) family.</text>
</comment>
<keyword evidence="9" id="KW-1185">Reference proteome</keyword>
<dbReference type="Gene3D" id="1.20.1250.20">
    <property type="entry name" value="MFS general substrate transporter like domains"/>
    <property type="match status" value="1"/>
</dbReference>
<dbReference type="GO" id="GO:0016020">
    <property type="term" value="C:membrane"/>
    <property type="evidence" value="ECO:0007669"/>
    <property type="project" value="UniProtKB-SubCell"/>
</dbReference>
<dbReference type="EMBL" id="ML977031">
    <property type="protein sequence ID" value="KAF1949814.1"/>
    <property type="molecule type" value="Genomic_DNA"/>
</dbReference>
<keyword evidence="3 6" id="KW-0812">Transmembrane</keyword>
<evidence type="ECO:0000313" key="9">
    <source>
        <dbReference type="Proteomes" id="UP000800035"/>
    </source>
</evidence>
<gene>
    <name evidence="8" type="ORF">CC80DRAFT_579289</name>
</gene>
<feature type="transmembrane region" description="Helical" evidence="6">
    <location>
        <begin position="351"/>
        <end position="372"/>
    </location>
</feature>
<comment type="subcellular location">
    <subcellularLocation>
        <location evidence="1">Membrane</location>
        <topology evidence="1">Multi-pass membrane protein</topology>
    </subcellularLocation>
</comment>
<dbReference type="PROSITE" id="PS50850">
    <property type="entry name" value="MFS"/>
    <property type="match status" value="1"/>
</dbReference>
<feature type="transmembrane region" description="Helical" evidence="6">
    <location>
        <begin position="227"/>
        <end position="248"/>
    </location>
</feature>
<reference evidence="8" key="1">
    <citation type="journal article" date="2020" name="Stud. Mycol.">
        <title>101 Dothideomycetes genomes: a test case for predicting lifestyles and emergence of pathogens.</title>
        <authorList>
            <person name="Haridas S."/>
            <person name="Albert R."/>
            <person name="Binder M."/>
            <person name="Bloem J."/>
            <person name="Labutti K."/>
            <person name="Salamov A."/>
            <person name="Andreopoulos B."/>
            <person name="Baker S."/>
            <person name="Barry K."/>
            <person name="Bills G."/>
            <person name="Bluhm B."/>
            <person name="Cannon C."/>
            <person name="Castanera R."/>
            <person name="Culley D."/>
            <person name="Daum C."/>
            <person name="Ezra D."/>
            <person name="Gonzalez J."/>
            <person name="Henrissat B."/>
            <person name="Kuo A."/>
            <person name="Liang C."/>
            <person name="Lipzen A."/>
            <person name="Lutzoni F."/>
            <person name="Magnuson J."/>
            <person name="Mondo S."/>
            <person name="Nolan M."/>
            <person name="Ohm R."/>
            <person name="Pangilinan J."/>
            <person name="Park H.-J."/>
            <person name="Ramirez L."/>
            <person name="Alfaro M."/>
            <person name="Sun H."/>
            <person name="Tritt A."/>
            <person name="Yoshinaga Y."/>
            <person name="Zwiers L.-H."/>
            <person name="Turgeon B."/>
            <person name="Goodwin S."/>
            <person name="Spatafora J."/>
            <person name="Crous P."/>
            <person name="Grigoriev I."/>
        </authorList>
    </citation>
    <scope>NUCLEOTIDE SEQUENCE</scope>
    <source>
        <strain evidence="8">CBS 675.92</strain>
    </source>
</reference>